<dbReference type="OrthoDB" id="9805883at2"/>
<sequence>MRAIVVTAHGGPDVLTWQERPDLAPRPGQVLVQNKVAGVNFIDTYLRRGLYPSDPPYVPGTEGSGVVAALGDGVTGLSVGDRVAWCDAPGSYAEQVLVNATRAVRVPAEVADEVAGTMLLQGLTADYLLRGAAHPRPGDTVLVHAGAGGVGLILTQLAVAAGLTVISTVSTDEKEVLSREAGAAHVLRYGNDLADRVRGLTGGKGVAVVYDGVGADTFDASIAATAVRGTVVLFGAASGPVPLFDLQRLNTAGSLSVTRPTLAHFIADPDEFAERSGRLVTAVADGTVRIRVGAHYPLADTAQAHRDLESRATTGSIALMA</sequence>
<dbReference type="InterPro" id="IPR036291">
    <property type="entry name" value="NAD(P)-bd_dom_sf"/>
</dbReference>
<dbReference type="PANTHER" id="PTHR48106">
    <property type="entry name" value="QUINONE OXIDOREDUCTASE PIG3-RELATED"/>
    <property type="match status" value="1"/>
</dbReference>
<evidence type="ECO:0000313" key="4">
    <source>
        <dbReference type="EMBL" id="GAB09413.1"/>
    </source>
</evidence>
<dbReference type="STRING" id="1073574.GOARA_036_01450"/>
<organism evidence="4 5">
    <name type="scientific">Gordonia araii NBRC 100433</name>
    <dbReference type="NCBI Taxonomy" id="1073574"/>
    <lineage>
        <taxon>Bacteria</taxon>
        <taxon>Bacillati</taxon>
        <taxon>Actinomycetota</taxon>
        <taxon>Actinomycetes</taxon>
        <taxon>Mycobacteriales</taxon>
        <taxon>Gordoniaceae</taxon>
        <taxon>Gordonia</taxon>
    </lineage>
</organism>
<dbReference type="AlphaFoldDB" id="G7H0N8"/>
<keyword evidence="2" id="KW-0560">Oxidoreductase</keyword>
<dbReference type="Pfam" id="PF00107">
    <property type="entry name" value="ADH_zinc_N"/>
    <property type="match status" value="1"/>
</dbReference>
<dbReference type="EMBL" id="BAEE01000036">
    <property type="protein sequence ID" value="GAB09413.1"/>
    <property type="molecule type" value="Genomic_DNA"/>
</dbReference>
<dbReference type="InterPro" id="IPR013149">
    <property type="entry name" value="ADH-like_C"/>
</dbReference>
<dbReference type="InterPro" id="IPR020843">
    <property type="entry name" value="ER"/>
</dbReference>
<proteinExistence type="predicted"/>
<dbReference type="SMART" id="SM00829">
    <property type="entry name" value="PKS_ER"/>
    <property type="match status" value="1"/>
</dbReference>
<dbReference type="PANTHER" id="PTHR48106:SF13">
    <property type="entry name" value="QUINONE OXIDOREDUCTASE-RELATED"/>
    <property type="match status" value="1"/>
</dbReference>
<dbReference type="Proteomes" id="UP000035088">
    <property type="component" value="Unassembled WGS sequence"/>
</dbReference>
<dbReference type="InterPro" id="IPR047618">
    <property type="entry name" value="QOR-like"/>
</dbReference>
<evidence type="ECO:0000256" key="1">
    <source>
        <dbReference type="ARBA" id="ARBA00022857"/>
    </source>
</evidence>
<keyword evidence="1" id="KW-0521">NADP</keyword>
<dbReference type="GO" id="GO:0005829">
    <property type="term" value="C:cytosol"/>
    <property type="evidence" value="ECO:0007669"/>
    <property type="project" value="TreeGrafter"/>
</dbReference>
<dbReference type="Gene3D" id="3.40.50.720">
    <property type="entry name" value="NAD(P)-binding Rossmann-like Domain"/>
    <property type="match status" value="1"/>
</dbReference>
<dbReference type="RefSeq" id="WP_007321489.1">
    <property type="nucleotide sequence ID" value="NZ_BAEE01000036.1"/>
</dbReference>
<evidence type="ECO:0000259" key="3">
    <source>
        <dbReference type="SMART" id="SM00829"/>
    </source>
</evidence>
<reference evidence="4 5" key="1">
    <citation type="submission" date="2011-11" db="EMBL/GenBank/DDBJ databases">
        <title>Whole genome shotgun sequence of Gordonia araii NBRC 100433.</title>
        <authorList>
            <person name="Yoshida Y."/>
            <person name="Hosoyama A."/>
            <person name="Tsuchikane K."/>
            <person name="Katsumata H."/>
            <person name="Yamazaki S."/>
            <person name="Fujita N."/>
        </authorList>
    </citation>
    <scope>NUCLEOTIDE SEQUENCE [LARGE SCALE GENOMIC DNA]</scope>
    <source>
        <strain evidence="4 5">NBRC 100433</strain>
    </source>
</reference>
<dbReference type="Gene3D" id="3.90.180.10">
    <property type="entry name" value="Medium-chain alcohol dehydrogenases, catalytic domain"/>
    <property type="match status" value="1"/>
</dbReference>
<protein>
    <submittedName>
        <fullName evidence="4">NADPH--quinone reductase</fullName>
    </submittedName>
</protein>
<dbReference type="GO" id="GO:0003960">
    <property type="term" value="F:quinone reductase (NADPH) activity"/>
    <property type="evidence" value="ECO:0007669"/>
    <property type="project" value="InterPro"/>
</dbReference>
<dbReference type="GO" id="GO:0035925">
    <property type="term" value="F:mRNA 3'-UTR AU-rich region binding"/>
    <property type="evidence" value="ECO:0007669"/>
    <property type="project" value="TreeGrafter"/>
</dbReference>
<comment type="caution">
    <text evidence="4">The sequence shown here is derived from an EMBL/GenBank/DDBJ whole genome shotgun (WGS) entry which is preliminary data.</text>
</comment>
<feature type="domain" description="Enoyl reductase (ER)" evidence="3">
    <location>
        <begin position="10"/>
        <end position="319"/>
    </location>
</feature>
<dbReference type="SUPFAM" id="SSF51735">
    <property type="entry name" value="NAD(P)-binding Rossmann-fold domains"/>
    <property type="match status" value="1"/>
</dbReference>
<accession>G7H0N8</accession>
<name>G7H0N8_9ACTN</name>
<keyword evidence="5" id="KW-1185">Reference proteome</keyword>
<evidence type="ECO:0000256" key="2">
    <source>
        <dbReference type="ARBA" id="ARBA00023002"/>
    </source>
</evidence>
<evidence type="ECO:0000313" key="5">
    <source>
        <dbReference type="Proteomes" id="UP000035088"/>
    </source>
</evidence>
<gene>
    <name evidence="4" type="primary">qor</name>
    <name evidence="4" type="ORF">GOARA_036_01450</name>
</gene>
<dbReference type="InterPro" id="IPR011032">
    <property type="entry name" value="GroES-like_sf"/>
</dbReference>
<dbReference type="SUPFAM" id="SSF50129">
    <property type="entry name" value="GroES-like"/>
    <property type="match status" value="1"/>
</dbReference>
<dbReference type="CDD" id="cd05286">
    <property type="entry name" value="QOR2"/>
    <property type="match status" value="1"/>
</dbReference>
<dbReference type="GO" id="GO:0070402">
    <property type="term" value="F:NADPH binding"/>
    <property type="evidence" value="ECO:0007669"/>
    <property type="project" value="TreeGrafter"/>
</dbReference>
<dbReference type="InterPro" id="IPR013154">
    <property type="entry name" value="ADH-like_N"/>
</dbReference>
<dbReference type="Pfam" id="PF08240">
    <property type="entry name" value="ADH_N"/>
    <property type="match status" value="1"/>
</dbReference>